<name>A0ABW3Q2T7_9BACT</name>
<organism evidence="1 2">
    <name type="scientific">Larkinella insperata</name>
    <dbReference type="NCBI Taxonomy" id="332158"/>
    <lineage>
        <taxon>Bacteria</taxon>
        <taxon>Pseudomonadati</taxon>
        <taxon>Bacteroidota</taxon>
        <taxon>Cytophagia</taxon>
        <taxon>Cytophagales</taxon>
        <taxon>Spirosomataceae</taxon>
        <taxon>Larkinella</taxon>
    </lineage>
</organism>
<gene>
    <name evidence="1" type="ORF">ACFQ4C_03025</name>
</gene>
<accession>A0ABW3Q2T7</accession>
<evidence type="ECO:0000313" key="2">
    <source>
        <dbReference type="Proteomes" id="UP001597116"/>
    </source>
</evidence>
<proteinExistence type="predicted"/>
<evidence type="ECO:0008006" key="3">
    <source>
        <dbReference type="Google" id="ProtNLM"/>
    </source>
</evidence>
<dbReference type="PROSITE" id="PS51257">
    <property type="entry name" value="PROKAR_LIPOPROTEIN"/>
    <property type="match status" value="1"/>
</dbReference>
<reference evidence="2" key="1">
    <citation type="journal article" date="2019" name="Int. J. Syst. Evol. Microbiol.">
        <title>The Global Catalogue of Microorganisms (GCM) 10K type strain sequencing project: providing services to taxonomists for standard genome sequencing and annotation.</title>
        <authorList>
            <consortium name="The Broad Institute Genomics Platform"/>
            <consortium name="The Broad Institute Genome Sequencing Center for Infectious Disease"/>
            <person name="Wu L."/>
            <person name="Ma J."/>
        </authorList>
    </citation>
    <scope>NUCLEOTIDE SEQUENCE [LARGE SCALE GENOMIC DNA]</scope>
    <source>
        <strain evidence="2">CCUG 55608</strain>
    </source>
</reference>
<dbReference type="Proteomes" id="UP001597116">
    <property type="component" value="Unassembled WGS sequence"/>
</dbReference>
<comment type="caution">
    <text evidence="1">The sequence shown here is derived from an EMBL/GenBank/DDBJ whole genome shotgun (WGS) entry which is preliminary data.</text>
</comment>
<keyword evidence="2" id="KW-1185">Reference proteome</keyword>
<dbReference type="EMBL" id="JBHTLP010000002">
    <property type="protein sequence ID" value="MFD1140058.1"/>
    <property type="molecule type" value="Genomic_DNA"/>
</dbReference>
<evidence type="ECO:0000313" key="1">
    <source>
        <dbReference type="EMBL" id="MFD1140058.1"/>
    </source>
</evidence>
<sequence length="135" mass="15264">MKKLRPMQKAASYAGRILPGLFLLANLFLSCRRSPVGDVQQVTNALVGAWQKISPAPCSQGYPNVIEFTANGVYQTQSEETAVPQVWDTGTYEVDRQLVKIANAREVARTYRFVIKNEMVTFEDDQGCKFPYRRL</sequence>
<protein>
    <recommendedName>
        <fullName evidence="3">Lipocalin-like domain-containing protein</fullName>
    </recommendedName>
</protein>